<protein>
    <submittedName>
        <fullName evidence="2">Uncharacterized protein</fullName>
    </submittedName>
</protein>
<proteinExistence type="predicted"/>
<feature type="region of interest" description="Disordered" evidence="1">
    <location>
        <begin position="265"/>
        <end position="313"/>
    </location>
</feature>
<name>A0A090GCF7_MESPL</name>
<evidence type="ECO:0000313" key="3">
    <source>
        <dbReference type="Proteomes" id="UP000046122"/>
    </source>
</evidence>
<organism evidence="2 3">
    <name type="scientific">Mesorhizobium plurifarium</name>
    <dbReference type="NCBI Taxonomy" id="69974"/>
    <lineage>
        <taxon>Bacteria</taxon>
        <taxon>Pseudomonadati</taxon>
        <taxon>Pseudomonadota</taxon>
        <taxon>Alphaproteobacteria</taxon>
        <taxon>Hyphomicrobiales</taxon>
        <taxon>Phyllobacteriaceae</taxon>
        <taxon>Mesorhizobium</taxon>
    </lineage>
</organism>
<evidence type="ECO:0000256" key="1">
    <source>
        <dbReference type="SAM" id="MobiDB-lite"/>
    </source>
</evidence>
<sequence length="379" mass="41223">MLGDDAGRGALKEIDRQRQQTREGADRGAHIDSRRGVDQQDAPQIVENRVEQDRRADPDGEHSERRIGLVHEHFVDRDLDEDRQGKRQHLQGDRGHRDVAEHRAVADDFGEEPGKAEGSAFIAQREGAAQQQELAGPLPAERCLVEGQYVEAVSKGVEDADLVVIESEQDDAVVVRQPGDHRIGVAEALQVLPADLQFAAAHAAAAGDLRQQPGDVVVGPQRKVVLDAFGGKIDAVVPPDGDKALQCCFDWRSFHGAARITRSVTLEGRGTRSGHPGQDEPYQHGTQQELNRGARPVEPLDRPVPGGDESAERIGQPAIQFAIEIVHGSRSAACWLVGAWTGAVTQKGLGVLPLPLRHAGRRGAVLGMRRRCIWAIARR</sequence>
<feature type="region of interest" description="Disordered" evidence="1">
    <location>
        <begin position="1"/>
        <end position="99"/>
    </location>
</feature>
<accession>A0A090GCF7</accession>
<dbReference type="Proteomes" id="UP000046122">
    <property type="component" value="Unassembled WGS sequence"/>
</dbReference>
<dbReference type="EMBL" id="CCNE01000020">
    <property type="protein sequence ID" value="CDX57379.1"/>
    <property type="molecule type" value="Genomic_DNA"/>
</dbReference>
<feature type="compositionally biased region" description="Basic and acidic residues" evidence="1">
    <location>
        <begin position="48"/>
        <end position="99"/>
    </location>
</feature>
<evidence type="ECO:0000313" key="2">
    <source>
        <dbReference type="EMBL" id="CDX57379.1"/>
    </source>
</evidence>
<reference evidence="2 3" key="1">
    <citation type="submission" date="2014-08" db="EMBL/GenBank/DDBJ databases">
        <authorList>
            <person name="Moulin Lionel"/>
        </authorList>
    </citation>
    <scope>NUCLEOTIDE SEQUENCE [LARGE SCALE GENOMIC DNA]</scope>
</reference>
<gene>
    <name evidence="2" type="ORF">MPL3365_270007</name>
</gene>
<dbReference type="AlphaFoldDB" id="A0A090GCF7"/>
<feature type="compositionally biased region" description="Basic and acidic residues" evidence="1">
    <location>
        <begin position="1"/>
        <end position="38"/>
    </location>
</feature>